<evidence type="ECO:0000313" key="9">
    <source>
        <dbReference type="EMBL" id="KAB1649664.1"/>
    </source>
</evidence>
<dbReference type="GO" id="GO:0050660">
    <property type="term" value="F:flavin adenine dinucleotide binding"/>
    <property type="evidence" value="ECO:0007669"/>
    <property type="project" value="InterPro"/>
</dbReference>
<dbReference type="SUPFAM" id="SSF51905">
    <property type="entry name" value="FAD/NAD(P)-binding domain"/>
    <property type="match status" value="1"/>
</dbReference>
<dbReference type="PIRSF" id="PIRSF000137">
    <property type="entry name" value="Alcohol_oxidase"/>
    <property type="match status" value="1"/>
</dbReference>
<evidence type="ECO:0000256" key="3">
    <source>
        <dbReference type="ARBA" id="ARBA00022630"/>
    </source>
</evidence>
<feature type="binding site" evidence="5">
    <location>
        <position position="215"/>
    </location>
    <ligand>
        <name>FAD</name>
        <dbReference type="ChEBI" id="CHEBI:57692"/>
    </ligand>
</feature>
<dbReference type="InterPro" id="IPR000172">
    <property type="entry name" value="GMC_OxRdtase_N"/>
</dbReference>
<dbReference type="RefSeq" id="WP_158028253.1">
    <property type="nucleotide sequence ID" value="NZ_BMHG01000001.1"/>
</dbReference>
<dbReference type="InterPro" id="IPR012132">
    <property type="entry name" value="GMC_OxRdtase"/>
</dbReference>
<dbReference type="PANTHER" id="PTHR11552">
    <property type="entry name" value="GLUCOSE-METHANOL-CHOLINE GMC OXIDOREDUCTASE"/>
    <property type="match status" value="1"/>
</dbReference>
<protein>
    <submittedName>
        <fullName evidence="9">Mycofactocin system GMC family oxidoreductase MftG</fullName>
    </submittedName>
</protein>
<accession>A0A6H9WTC8</accession>
<proteinExistence type="inferred from homology"/>
<dbReference type="InterPro" id="IPR007867">
    <property type="entry name" value="GMC_OxRtase_C"/>
</dbReference>
<evidence type="ECO:0000259" key="8">
    <source>
        <dbReference type="PROSITE" id="PS00624"/>
    </source>
</evidence>
<keyword evidence="4 5" id="KW-0274">FAD</keyword>
<evidence type="ECO:0000256" key="2">
    <source>
        <dbReference type="ARBA" id="ARBA00010790"/>
    </source>
</evidence>
<dbReference type="SUPFAM" id="SSF54373">
    <property type="entry name" value="FAD-linked reductases, C-terminal domain"/>
    <property type="match status" value="1"/>
</dbReference>
<dbReference type="EMBL" id="WBJY01000001">
    <property type="protein sequence ID" value="KAB1649664.1"/>
    <property type="molecule type" value="Genomic_DNA"/>
</dbReference>
<evidence type="ECO:0000256" key="1">
    <source>
        <dbReference type="ARBA" id="ARBA00001974"/>
    </source>
</evidence>
<keyword evidence="10" id="KW-1185">Reference proteome</keyword>
<gene>
    <name evidence="9" type="ORF">F8O04_05315</name>
</gene>
<evidence type="ECO:0000256" key="5">
    <source>
        <dbReference type="PIRSR" id="PIRSR000137-2"/>
    </source>
</evidence>
<dbReference type="GO" id="GO:0016614">
    <property type="term" value="F:oxidoreductase activity, acting on CH-OH group of donors"/>
    <property type="evidence" value="ECO:0007669"/>
    <property type="project" value="InterPro"/>
</dbReference>
<feature type="domain" description="Glucose-methanol-choline oxidoreductase N-terminal" evidence="8">
    <location>
        <begin position="245"/>
        <end position="259"/>
    </location>
</feature>
<evidence type="ECO:0000259" key="7">
    <source>
        <dbReference type="PROSITE" id="PS00623"/>
    </source>
</evidence>
<dbReference type="InterPro" id="IPR036188">
    <property type="entry name" value="FAD/NAD-bd_sf"/>
</dbReference>
<keyword evidence="3 6" id="KW-0285">Flavoprotein</keyword>
<dbReference type="Pfam" id="PF05199">
    <property type="entry name" value="GMC_oxred_C"/>
    <property type="match status" value="1"/>
</dbReference>
<reference evidence="9 10" key="1">
    <citation type="submission" date="2019-09" db="EMBL/GenBank/DDBJ databases">
        <title>Phylogeny of genus Pseudoclavibacter and closely related genus.</title>
        <authorList>
            <person name="Li Y."/>
        </authorList>
    </citation>
    <scope>NUCLEOTIDE SEQUENCE [LARGE SCALE GENOMIC DNA]</scope>
    <source>
        <strain evidence="9 10">EGI 60007</strain>
    </source>
</reference>
<dbReference type="PROSITE" id="PS00624">
    <property type="entry name" value="GMC_OXRED_2"/>
    <property type="match status" value="1"/>
</dbReference>
<dbReference type="Pfam" id="PF00732">
    <property type="entry name" value="GMC_oxred_N"/>
    <property type="match status" value="1"/>
</dbReference>
<sequence>MKTHDVIVVGAGSSGSPLAARLSEERDCSVLLLEAGPDSSSKTLPNDLSGALPGSPLAWTYRADLGDGRRYEVARGRVLGGSSAVNGGLFLRARPADFDAWAAACGDDGWSYETALPILRELETDLDFGASELHGADGPMPVARAGQAHAASRAFAAAARELGHVDEPDKNAGSRAGVGPLPRNIIAGERRSTAHQYLDPARSRRNLEIRTGTVVDAITTRGGAATGVEVGGEHLAAGQVVLCGGAVETPRLLQASGIGAADTLASAGITPLVDLPGVGQGSSDHPNLMLGWLMLGQTGRGDDARGESFTSALHLEASRGDELELLLSLRPLAALFGGTGLPGERLFVASAGVTDARGRVTIDGPGARPLLAYRYLATDRDRHRMREVVRAAAALAATDAMSDVFGGFVDLDAPTLEDDTALDAWVRRHLSTALHLSGTARMGRDHDPDAVVDASGRVRGIDRLRVADTSILPTAPTRGTAATAIFIGELLADRLQAGY</sequence>
<dbReference type="OrthoDB" id="9785276at2"/>
<dbReference type="AlphaFoldDB" id="A0A6H9WTC8"/>
<comment type="caution">
    <text evidence="9">The sequence shown here is derived from an EMBL/GenBank/DDBJ whole genome shotgun (WGS) entry which is preliminary data.</text>
</comment>
<comment type="similarity">
    <text evidence="2 6">Belongs to the GMC oxidoreductase family.</text>
</comment>
<feature type="domain" description="Glucose-methanol-choline oxidoreductase N-terminal" evidence="7">
    <location>
        <begin position="76"/>
        <end position="99"/>
    </location>
</feature>
<dbReference type="Proteomes" id="UP000431744">
    <property type="component" value="Unassembled WGS sequence"/>
</dbReference>
<dbReference type="Gene3D" id="3.30.410.40">
    <property type="match status" value="1"/>
</dbReference>
<dbReference type="PROSITE" id="PS00623">
    <property type="entry name" value="GMC_OXRED_1"/>
    <property type="match status" value="1"/>
</dbReference>
<feature type="binding site" evidence="5">
    <location>
        <position position="78"/>
    </location>
    <ligand>
        <name>FAD</name>
        <dbReference type="ChEBI" id="CHEBI:57692"/>
    </ligand>
</feature>
<dbReference type="PANTHER" id="PTHR11552:SF147">
    <property type="entry name" value="CHOLINE DEHYDROGENASE, MITOCHONDRIAL"/>
    <property type="match status" value="1"/>
</dbReference>
<comment type="cofactor">
    <cofactor evidence="1 5">
        <name>FAD</name>
        <dbReference type="ChEBI" id="CHEBI:57692"/>
    </cofactor>
</comment>
<dbReference type="Gene3D" id="3.50.50.60">
    <property type="entry name" value="FAD/NAD(P)-binding domain"/>
    <property type="match status" value="1"/>
</dbReference>
<evidence type="ECO:0000313" key="10">
    <source>
        <dbReference type="Proteomes" id="UP000431744"/>
    </source>
</evidence>
<evidence type="ECO:0000256" key="6">
    <source>
        <dbReference type="RuleBase" id="RU003968"/>
    </source>
</evidence>
<name>A0A6H9WTC8_9MICO</name>
<evidence type="ECO:0000256" key="4">
    <source>
        <dbReference type="ARBA" id="ARBA00022827"/>
    </source>
</evidence>
<organism evidence="9 10">
    <name type="scientific">Pseudoclavibacter endophyticus</name>
    <dbReference type="NCBI Taxonomy" id="1778590"/>
    <lineage>
        <taxon>Bacteria</taxon>
        <taxon>Bacillati</taxon>
        <taxon>Actinomycetota</taxon>
        <taxon>Actinomycetes</taxon>
        <taxon>Micrococcales</taxon>
        <taxon>Microbacteriaceae</taxon>
        <taxon>Pseudoclavibacter</taxon>
    </lineage>
</organism>